<proteinExistence type="predicted"/>
<gene>
    <name evidence="2" type="ORF">HYC85_007049</name>
</gene>
<evidence type="ECO:0000259" key="1">
    <source>
        <dbReference type="Pfam" id="PF14309"/>
    </source>
</evidence>
<dbReference type="Pfam" id="PF14309">
    <property type="entry name" value="DUF4378"/>
    <property type="match status" value="1"/>
</dbReference>
<name>A0A7J7HMW6_CAMSI</name>
<reference evidence="2 3" key="2">
    <citation type="submission" date="2020-07" db="EMBL/GenBank/DDBJ databases">
        <title>Genome assembly of wild tea tree DASZ reveals pedigree and selection history of tea varieties.</title>
        <authorList>
            <person name="Zhang W."/>
        </authorList>
    </citation>
    <scope>NUCLEOTIDE SEQUENCE [LARGE SCALE GENOMIC DNA]</scope>
    <source>
        <strain evidence="3">cv. G240</strain>
        <tissue evidence="2">Leaf</tissue>
    </source>
</reference>
<dbReference type="AlphaFoldDB" id="A0A7J7HMW6"/>
<dbReference type="PANTHER" id="PTHR47071:SF2">
    <property type="entry name" value="PROTEIN TRM32"/>
    <property type="match status" value="1"/>
</dbReference>
<keyword evidence="3" id="KW-1185">Reference proteome</keyword>
<sequence>MIRVLLRCLGFSEERDEQTVGESELEKQQEITLAETASNRLPQPSPVSIFQTCFQEDVTSPADFPTVKRFLSGQAWHGNGFLGPWHSMDQLSNPSVFEEVTACCPHKPQCCPHKPQCCHHRLLFDLINEVLLEIYESSFTYYPRALSFHCHVHPMPGGYRVLEEVWARISRTLSLRPEVDQSVDRGVANDLGKDVGWMNLQLETEYVALELEDLIFDQLVEQVICS</sequence>
<protein>
    <recommendedName>
        <fullName evidence="1">DUF4378 domain-containing protein</fullName>
    </recommendedName>
</protein>
<dbReference type="InterPro" id="IPR044257">
    <property type="entry name" value="TRM32-like"/>
</dbReference>
<dbReference type="InterPro" id="IPR025486">
    <property type="entry name" value="DUF4378"/>
</dbReference>
<dbReference type="PANTHER" id="PTHR47071">
    <property type="entry name" value="PROTEIN TRM32"/>
    <property type="match status" value="1"/>
</dbReference>
<accession>A0A7J7HMW6</accession>
<feature type="domain" description="DUF4378" evidence="1">
    <location>
        <begin position="79"/>
        <end position="221"/>
    </location>
</feature>
<organism evidence="2 3">
    <name type="scientific">Camellia sinensis</name>
    <name type="common">Tea plant</name>
    <name type="synonym">Thea sinensis</name>
    <dbReference type="NCBI Taxonomy" id="4442"/>
    <lineage>
        <taxon>Eukaryota</taxon>
        <taxon>Viridiplantae</taxon>
        <taxon>Streptophyta</taxon>
        <taxon>Embryophyta</taxon>
        <taxon>Tracheophyta</taxon>
        <taxon>Spermatophyta</taxon>
        <taxon>Magnoliopsida</taxon>
        <taxon>eudicotyledons</taxon>
        <taxon>Gunneridae</taxon>
        <taxon>Pentapetalae</taxon>
        <taxon>asterids</taxon>
        <taxon>Ericales</taxon>
        <taxon>Theaceae</taxon>
        <taxon>Camellia</taxon>
    </lineage>
</organism>
<dbReference type="EMBL" id="JACBKZ010000003">
    <property type="protein sequence ID" value="KAF5954193.1"/>
    <property type="molecule type" value="Genomic_DNA"/>
</dbReference>
<evidence type="ECO:0000313" key="3">
    <source>
        <dbReference type="Proteomes" id="UP000593564"/>
    </source>
</evidence>
<evidence type="ECO:0000313" key="2">
    <source>
        <dbReference type="EMBL" id="KAF5954193.1"/>
    </source>
</evidence>
<comment type="caution">
    <text evidence="2">The sequence shown here is derived from an EMBL/GenBank/DDBJ whole genome shotgun (WGS) entry which is preliminary data.</text>
</comment>
<dbReference type="Proteomes" id="UP000593564">
    <property type="component" value="Unassembled WGS sequence"/>
</dbReference>
<reference evidence="3" key="1">
    <citation type="journal article" date="2020" name="Nat. Commun.">
        <title>Genome assembly of wild tea tree DASZ reveals pedigree and selection history of tea varieties.</title>
        <authorList>
            <person name="Zhang W."/>
            <person name="Zhang Y."/>
            <person name="Qiu H."/>
            <person name="Guo Y."/>
            <person name="Wan H."/>
            <person name="Zhang X."/>
            <person name="Scossa F."/>
            <person name="Alseekh S."/>
            <person name="Zhang Q."/>
            <person name="Wang P."/>
            <person name="Xu L."/>
            <person name="Schmidt M.H."/>
            <person name="Jia X."/>
            <person name="Li D."/>
            <person name="Zhu A."/>
            <person name="Guo F."/>
            <person name="Chen W."/>
            <person name="Ni D."/>
            <person name="Usadel B."/>
            <person name="Fernie A.R."/>
            <person name="Wen W."/>
        </authorList>
    </citation>
    <scope>NUCLEOTIDE SEQUENCE [LARGE SCALE GENOMIC DNA]</scope>
    <source>
        <strain evidence="3">cv. G240</strain>
    </source>
</reference>